<feature type="compositionally biased region" description="Polar residues" evidence="1">
    <location>
        <begin position="158"/>
        <end position="169"/>
    </location>
</feature>
<dbReference type="Proteomes" id="UP001583177">
    <property type="component" value="Unassembled WGS sequence"/>
</dbReference>
<accession>A0ABR3WGG1</accession>
<organism evidence="2 3">
    <name type="scientific">Diaporthe australafricana</name>
    <dbReference type="NCBI Taxonomy" id="127596"/>
    <lineage>
        <taxon>Eukaryota</taxon>
        <taxon>Fungi</taxon>
        <taxon>Dikarya</taxon>
        <taxon>Ascomycota</taxon>
        <taxon>Pezizomycotina</taxon>
        <taxon>Sordariomycetes</taxon>
        <taxon>Sordariomycetidae</taxon>
        <taxon>Diaporthales</taxon>
        <taxon>Diaporthaceae</taxon>
        <taxon>Diaporthe</taxon>
    </lineage>
</organism>
<evidence type="ECO:0000256" key="1">
    <source>
        <dbReference type="SAM" id="MobiDB-lite"/>
    </source>
</evidence>
<reference evidence="2 3" key="1">
    <citation type="journal article" date="2024" name="IMA Fungus">
        <title>IMA Genome - F19 : A genome assembly and annotation guide to empower mycologists, including annotated draft genome sequences of Ceratocystis pirilliformis, Diaporthe australafricana, Fusarium ophioides, Paecilomyces lecythidis, and Sporothrix stenoceras.</title>
        <authorList>
            <person name="Aylward J."/>
            <person name="Wilson A.M."/>
            <person name="Visagie C.M."/>
            <person name="Spraker J."/>
            <person name="Barnes I."/>
            <person name="Buitendag C."/>
            <person name="Ceriani C."/>
            <person name="Del Mar Angel L."/>
            <person name="du Plessis D."/>
            <person name="Fuchs T."/>
            <person name="Gasser K."/>
            <person name="Kramer D."/>
            <person name="Li W."/>
            <person name="Munsamy K."/>
            <person name="Piso A."/>
            <person name="Price J.L."/>
            <person name="Sonnekus B."/>
            <person name="Thomas C."/>
            <person name="van der Nest A."/>
            <person name="van Dijk A."/>
            <person name="van Heerden A."/>
            <person name="van Vuuren N."/>
            <person name="Yilmaz N."/>
            <person name="Duong T.A."/>
            <person name="van der Merwe N.A."/>
            <person name="Wingfield M.J."/>
            <person name="Wingfield B.D."/>
        </authorList>
    </citation>
    <scope>NUCLEOTIDE SEQUENCE [LARGE SCALE GENOMIC DNA]</scope>
    <source>
        <strain evidence="2 3">CMW 18300</strain>
    </source>
</reference>
<gene>
    <name evidence="2" type="ORF">Daus18300_008855</name>
</gene>
<comment type="caution">
    <text evidence="2">The sequence shown here is derived from an EMBL/GenBank/DDBJ whole genome shotgun (WGS) entry which is preliminary data.</text>
</comment>
<name>A0ABR3WGG1_9PEZI</name>
<feature type="compositionally biased region" description="Polar residues" evidence="1">
    <location>
        <begin position="182"/>
        <end position="191"/>
    </location>
</feature>
<evidence type="ECO:0000313" key="3">
    <source>
        <dbReference type="Proteomes" id="UP001583177"/>
    </source>
</evidence>
<feature type="region of interest" description="Disordered" evidence="1">
    <location>
        <begin position="97"/>
        <end position="191"/>
    </location>
</feature>
<proteinExistence type="predicted"/>
<dbReference type="EMBL" id="JAWRVE010000086">
    <property type="protein sequence ID" value="KAL1861461.1"/>
    <property type="molecule type" value="Genomic_DNA"/>
</dbReference>
<protein>
    <submittedName>
        <fullName evidence="2">Uncharacterized protein</fullName>
    </submittedName>
</protein>
<evidence type="ECO:0000313" key="2">
    <source>
        <dbReference type="EMBL" id="KAL1861461.1"/>
    </source>
</evidence>
<sequence>MQIFFGLQRLLDLCPAGYFTYSSSSAMNEELRDLRPGFYSQDPETMLQMKILWDKVHKEHLKRIGELRRAQNDHRPVTEDQMESFFEDSLPSVHSLKKITMSPNLSTSIAKRKRSPTPDREQDSAPPSASPKKARIGKETSTGHMSATDEPVDHATTAHASPSCSSQLAAQKVPTEKGPAIKSSQDQHFQSSENKNILEHPVIDLFAGVLEEDENETLTVSAANDRHKMNKTSVQAVVQPKQNLRNELSNGTYMVKPTMMAKDGHVAWLSLSHIDHFPVPLDSTSDNQQVFRVKADLAKPGTIHTHRILGDSDLYEQSDPALRLAIQYCQGGKDGGQESSWQWASKKPSLKGLFRINTLVDVLDGIPTDSTSARPRRWWRAYHTGGKYTSHYND</sequence>
<keyword evidence="3" id="KW-1185">Reference proteome</keyword>